<gene>
    <name evidence="2" type="ORF">GEMHA0001_1047</name>
</gene>
<evidence type="ECO:0000256" key="1">
    <source>
        <dbReference type="SAM" id="Phobius"/>
    </source>
</evidence>
<reference evidence="2" key="2">
    <citation type="submission" date="2009-06" db="EMBL/GenBank/DDBJ databases">
        <authorList>
            <person name="Sebastian Y."/>
            <person name="Madupu R."/>
            <person name="Durkin A.S."/>
            <person name="Torralba M."/>
            <person name="Methe B."/>
            <person name="Sutton G.G."/>
            <person name="Strausberg R.L."/>
            <person name="Nelson K.E."/>
        </authorList>
    </citation>
    <scope>NUCLEOTIDE SEQUENCE [LARGE SCALE GENOMIC DNA]</scope>
    <source>
        <strain evidence="2">ATCC 10379</strain>
    </source>
</reference>
<protein>
    <submittedName>
        <fullName evidence="2">Uncharacterized protein</fullName>
    </submittedName>
</protein>
<keyword evidence="1" id="KW-1133">Transmembrane helix</keyword>
<dbReference type="RefSeq" id="WP_003144516.1">
    <property type="nucleotide sequence ID" value="NZ_ACDZ02000009.1"/>
</dbReference>
<sequence length="169" mass="20049">MNRNKKTIVSIVLLTIAIVICFFGYNFYQKKQEEVVSAEKLTAIHEVIKKFNNRNDRNERLNLLKDTLDEQSKYNLSSYKDSKVQEEYKNSITTMRTYFQNDYDNTLKTNTLSEINTVSDEKVITDNKTKLDELTKTIDKEKDYTFETEQQAQNKQTEIEKLVKKYEEL</sequence>
<proteinExistence type="predicted"/>
<dbReference type="OrthoDB" id="2339953at2"/>
<accession>C5NWA8</accession>
<keyword evidence="1" id="KW-0812">Transmembrane</keyword>
<name>C5NWA8_9BACL</name>
<dbReference type="AlphaFoldDB" id="C5NWA8"/>
<keyword evidence="1" id="KW-0472">Membrane</keyword>
<evidence type="ECO:0000313" key="2">
    <source>
        <dbReference type="EMBL" id="EER68442.1"/>
    </source>
</evidence>
<keyword evidence="3" id="KW-1185">Reference proteome</keyword>
<evidence type="ECO:0000313" key="3">
    <source>
        <dbReference type="Proteomes" id="UP000006004"/>
    </source>
</evidence>
<feature type="transmembrane region" description="Helical" evidence="1">
    <location>
        <begin position="7"/>
        <end position="28"/>
    </location>
</feature>
<reference evidence="2" key="1">
    <citation type="submission" date="2009-01" db="EMBL/GenBank/DDBJ databases">
        <authorList>
            <person name="Fulton L."/>
            <person name="Clifton S."/>
            <person name="Chinwalla A.T."/>
            <person name="Mitreva M."/>
            <person name="Sodergren E."/>
            <person name="Weinstock G."/>
            <person name="Clifton S."/>
            <person name="Dooling D.J."/>
            <person name="Fulton B."/>
            <person name="Minx P."/>
            <person name="Pepin K.H."/>
            <person name="Johnson M."/>
            <person name="Bhonagiri V."/>
            <person name="Nash W.E."/>
            <person name="Mardis E.R."/>
            <person name="Wilson R.K."/>
        </authorList>
    </citation>
    <scope>NUCLEOTIDE SEQUENCE [LARGE SCALE GENOMIC DNA]</scope>
    <source>
        <strain evidence="2">ATCC 10379</strain>
    </source>
</reference>
<dbReference type="Proteomes" id="UP000006004">
    <property type="component" value="Unassembled WGS sequence"/>
</dbReference>
<organism evidence="2 3">
    <name type="scientific">Gemella haemolysans ATCC 10379</name>
    <dbReference type="NCBI Taxonomy" id="546270"/>
    <lineage>
        <taxon>Bacteria</taxon>
        <taxon>Bacillati</taxon>
        <taxon>Bacillota</taxon>
        <taxon>Bacilli</taxon>
        <taxon>Bacillales</taxon>
        <taxon>Gemellaceae</taxon>
        <taxon>Gemella</taxon>
    </lineage>
</organism>
<dbReference type="EMBL" id="ACDZ02000009">
    <property type="protein sequence ID" value="EER68442.1"/>
    <property type="molecule type" value="Genomic_DNA"/>
</dbReference>
<comment type="caution">
    <text evidence="2">The sequence shown here is derived from an EMBL/GenBank/DDBJ whole genome shotgun (WGS) entry which is preliminary data.</text>
</comment>